<dbReference type="eggNOG" id="COG1916">
    <property type="taxonomic scope" value="Bacteria"/>
</dbReference>
<sequence length="749" mass="84423">MHKIFGIRHHGPGSAQRLLRALERWQPDCVLIELPEDCHPALRWIGHTDLEPPVALLLYNPQQLQQASFLPFAVFSPEWQALQYAQRVGIPARPMDLPMAHTFALRDEASTLPQLQLSEAPDPEMVLMLRDPMHYLATLAGYDDSERWWEHTFETYSDDNAVFEAILEMMTALRQEGLRMESTETLLREAFMRKTIRQAQKEGFQRIAVVCGAWHSPALHDLSQYLPKNDNALLRGLKKVKTRCTWIPWSYDRLAFQSGYAAGVLSPAWYELLFQYPEQHGLRWLIRVAQLLRDKHQDASAAHVQEAVRLADALAALRHRATTGIGELEEAALAVFGAGDPAPLKLIHQELIVGKVRGNVPAQVSGIPLQEDFESCIKSSGLNKEYRSFSAKEEPKKLDLRTPSNLRASHLLHRLLILGVHWAAPTPVSDKAKGSFHELWRFSDWTPEFIIRLIEMGMWGNTIEEASLRYVLHLVHSEDSLSLLLQRFGEVLKADLPAAIGTMTKRLQELGAQTRDVLSLLEALPPLANILRYGNTRQTDAQAVRELLDQLLPRVCIGLPAACRHLDEEPARQFFRLLQEGNRAVALLNEKEATVLWNEALAGVMQARGTHPLLAGICTRMLLDKKQLEPAQAGTELSAALSRAAGISDAAQWLEGFLHGSGQLLIHTPALWSLLNDWMSTLPYEVFREALPVLRRTFSKFTPPERQEMLNFAKGSGPSKKTQHQSFDPQRAHQLNPILRQLLGEAAKN</sequence>
<dbReference type="Proteomes" id="UP000008461">
    <property type="component" value="Chromosome"/>
</dbReference>
<evidence type="ECO:0000313" key="1">
    <source>
        <dbReference type="EMBL" id="AEE50852.1"/>
    </source>
</evidence>
<accession>F4L5I8</accession>
<reference evidence="1 2" key="1">
    <citation type="journal article" date="2011" name="Stand. Genomic Sci.">
        <title>Complete genome sequence of Haliscomenobacter hydrossis type strain (O).</title>
        <authorList>
            <consortium name="US DOE Joint Genome Institute (JGI-PGF)"/>
            <person name="Daligault H."/>
            <person name="Lapidus A."/>
            <person name="Zeytun A."/>
            <person name="Nolan M."/>
            <person name="Lucas S."/>
            <person name="Del Rio T.G."/>
            <person name="Tice H."/>
            <person name="Cheng J.F."/>
            <person name="Tapia R."/>
            <person name="Han C."/>
            <person name="Goodwin L."/>
            <person name="Pitluck S."/>
            <person name="Liolios K."/>
            <person name="Pagani I."/>
            <person name="Ivanova N."/>
            <person name="Huntemann M."/>
            <person name="Mavromatis K."/>
            <person name="Mikhailova N."/>
            <person name="Pati A."/>
            <person name="Chen A."/>
            <person name="Palaniappan K."/>
            <person name="Land M."/>
            <person name="Hauser L."/>
            <person name="Brambilla E.M."/>
            <person name="Rohde M."/>
            <person name="Verbarg S."/>
            <person name="Goker M."/>
            <person name="Bristow J."/>
            <person name="Eisen J.A."/>
            <person name="Markowitz V."/>
            <person name="Hugenholtz P."/>
            <person name="Kyrpides N.C."/>
            <person name="Klenk H.P."/>
            <person name="Woyke T."/>
        </authorList>
    </citation>
    <scope>NUCLEOTIDE SEQUENCE [LARGE SCALE GENOMIC DNA]</scope>
    <source>
        <strain evidence="2">ATCC 27775 / DSM 1100 / LMG 10767 / O</strain>
    </source>
</reference>
<keyword evidence="2" id="KW-1185">Reference proteome</keyword>
<dbReference type="EMBL" id="CP002691">
    <property type="protein sequence ID" value="AEE50852.1"/>
    <property type="molecule type" value="Genomic_DNA"/>
</dbReference>
<dbReference type="STRING" id="760192.Halhy_2988"/>
<reference key="2">
    <citation type="submission" date="2011-04" db="EMBL/GenBank/DDBJ databases">
        <title>Complete sequence of chromosome of Haliscomenobacter hydrossis DSM 1100.</title>
        <authorList>
            <consortium name="US DOE Joint Genome Institute (JGI-PGF)"/>
            <person name="Lucas S."/>
            <person name="Han J."/>
            <person name="Lapidus A."/>
            <person name="Bruce D."/>
            <person name="Goodwin L."/>
            <person name="Pitluck S."/>
            <person name="Peters L."/>
            <person name="Kyrpides N."/>
            <person name="Mavromatis K."/>
            <person name="Ivanova N."/>
            <person name="Ovchinnikova G."/>
            <person name="Pagani I."/>
            <person name="Daligault H."/>
            <person name="Detter J.C."/>
            <person name="Han C."/>
            <person name="Land M."/>
            <person name="Hauser L."/>
            <person name="Markowitz V."/>
            <person name="Cheng J.-F."/>
            <person name="Hugenholtz P."/>
            <person name="Woyke T."/>
            <person name="Wu D."/>
            <person name="Verbarg S."/>
            <person name="Frueling A."/>
            <person name="Brambilla E."/>
            <person name="Klenk H.-P."/>
            <person name="Eisen J.A."/>
        </authorList>
    </citation>
    <scope>NUCLEOTIDE SEQUENCE</scope>
    <source>
        <strain>DSM 1100</strain>
    </source>
</reference>
<dbReference type="HOGENOM" id="CLU_009152_1_0_10"/>
<evidence type="ECO:0000313" key="2">
    <source>
        <dbReference type="Proteomes" id="UP000008461"/>
    </source>
</evidence>
<protein>
    <submittedName>
        <fullName evidence="1">Uncharacterized protein</fullName>
    </submittedName>
</protein>
<dbReference type="AlphaFoldDB" id="F4L5I8"/>
<name>F4L5I8_HALH1</name>
<dbReference type="Pfam" id="PF18934">
    <property type="entry name" value="DUF5682"/>
    <property type="match status" value="1"/>
</dbReference>
<dbReference type="KEGG" id="hhy:Halhy_2988"/>
<organism evidence="1 2">
    <name type="scientific">Haliscomenobacter hydrossis (strain ATCC 27775 / DSM 1100 / LMG 10767 / O)</name>
    <dbReference type="NCBI Taxonomy" id="760192"/>
    <lineage>
        <taxon>Bacteria</taxon>
        <taxon>Pseudomonadati</taxon>
        <taxon>Bacteroidota</taxon>
        <taxon>Saprospiria</taxon>
        <taxon>Saprospirales</taxon>
        <taxon>Haliscomenobacteraceae</taxon>
        <taxon>Haliscomenobacter</taxon>
    </lineage>
</organism>
<proteinExistence type="predicted"/>
<dbReference type="RefSeq" id="WP_013765395.1">
    <property type="nucleotide sequence ID" value="NC_015510.1"/>
</dbReference>
<dbReference type="InterPro" id="IPR050458">
    <property type="entry name" value="LolB"/>
</dbReference>
<dbReference type="PANTHER" id="PTHR30634:SF14">
    <property type="match status" value="1"/>
</dbReference>
<gene>
    <name evidence="1" type="ordered locus">Halhy_2988</name>
</gene>
<dbReference type="PANTHER" id="PTHR30634">
    <property type="entry name" value="OUTER MEMBRANE LOLAB LIPOPROTEIN INSERTION APPARATUS"/>
    <property type="match status" value="1"/>
</dbReference>
<dbReference type="InterPro" id="IPR043737">
    <property type="entry name" value="DUF5682"/>
</dbReference>
<dbReference type="OrthoDB" id="9768066at2"/>